<feature type="transmembrane region" description="Helical" evidence="1">
    <location>
        <begin position="154"/>
        <end position="175"/>
    </location>
</feature>
<dbReference type="EMBL" id="JAKIJS010000001">
    <property type="protein sequence ID" value="MCF6136393.1"/>
    <property type="molecule type" value="Genomic_DNA"/>
</dbReference>
<reference evidence="2 3" key="1">
    <citation type="submission" date="2022-01" db="EMBL/GenBank/DDBJ databases">
        <title>Alkalihalobacillus sp. EGI L200015, a novel bacterium isolated from a salt lake sediment.</title>
        <authorList>
            <person name="Gao L."/>
            <person name="Fang B.-Z."/>
            <person name="Li W.-J."/>
        </authorList>
    </citation>
    <scope>NUCLEOTIDE SEQUENCE [LARGE SCALE GENOMIC DNA]</scope>
    <source>
        <strain evidence="2 3">KCTC 12718</strain>
    </source>
</reference>
<feature type="transmembrane region" description="Helical" evidence="1">
    <location>
        <begin position="12"/>
        <end position="40"/>
    </location>
</feature>
<dbReference type="Proteomes" id="UP001649381">
    <property type="component" value="Unassembled WGS sequence"/>
</dbReference>
<comment type="caution">
    <text evidence="2">The sequence shown here is derived from an EMBL/GenBank/DDBJ whole genome shotgun (WGS) entry which is preliminary data.</text>
</comment>
<keyword evidence="1" id="KW-1133">Transmembrane helix</keyword>
<protein>
    <submittedName>
        <fullName evidence="2">Uncharacterized protein</fullName>
    </submittedName>
</protein>
<keyword evidence="1" id="KW-0812">Transmembrane</keyword>
<accession>A0ABS9GU74</accession>
<sequence length="198" mass="22876">MKEAFSKLFWGFLFILIEIHFIWIDILADPIGYFLIYLGLAKLTEMFKIQNFSRVLAILLIVISLPTVFMDQTKNNGSSMSGMIEWSMYEQALGLAKLVLTYFVLKVMLEVAKQIGNNDLQGVTLKFFKIYMPTMVIISFVQPFLMNMHSKMQIGVTLFSAIVSLILNIIFLVILRKFRKSEWLEKEPVKSREELGQA</sequence>
<keyword evidence="1" id="KW-0472">Membrane</keyword>
<dbReference type="RefSeq" id="WP_236331014.1">
    <property type="nucleotide sequence ID" value="NZ_JAKIJS010000001.1"/>
</dbReference>
<organism evidence="2 3">
    <name type="scientific">Pseudalkalibacillus berkeleyi</name>
    <dbReference type="NCBI Taxonomy" id="1069813"/>
    <lineage>
        <taxon>Bacteria</taxon>
        <taxon>Bacillati</taxon>
        <taxon>Bacillota</taxon>
        <taxon>Bacilli</taxon>
        <taxon>Bacillales</taxon>
        <taxon>Fictibacillaceae</taxon>
        <taxon>Pseudalkalibacillus</taxon>
    </lineage>
</organism>
<feature type="transmembrane region" description="Helical" evidence="1">
    <location>
        <begin position="89"/>
        <end position="109"/>
    </location>
</feature>
<feature type="transmembrane region" description="Helical" evidence="1">
    <location>
        <begin position="130"/>
        <end position="148"/>
    </location>
</feature>
<feature type="transmembrane region" description="Helical" evidence="1">
    <location>
        <begin position="52"/>
        <end position="69"/>
    </location>
</feature>
<evidence type="ECO:0000256" key="1">
    <source>
        <dbReference type="SAM" id="Phobius"/>
    </source>
</evidence>
<evidence type="ECO:0000313" key="2">
    <source>
        <dbReference type="EMBL" id="MCF6136393.1"/>
    </source>
</evidence>
<evidence type="ECO:0000313" key="3">
    <source>
        <dbReference type="Proteomes" id="UP001649381"/>
    </source>
</evidence>
<proteinExistence type="predicted"/>
<keyword evidence="3" id="KW-1185">Reference proteome</keyword>
<gene>
    <name evidence="2" type="ORF">L2716_01540</name>
</gene>
<name>A0ABS9GU74_9BACL</name>